<organism evidence="2 3">
    <name type="scientific">Cylicocyclus nassatus</name>
    <name type="common">Nematode worm</name>
    <dbReference type="NCBI Taxonomy" id="53992"/>
    <lineage>
        <taxon>Eukaryota</taxon>
        <taxon>Metazoa</taxon>
        <taxon>Ecdysozoa</taxon>
        <taxon>Nematoda</taxon>
        <taxon>Chromadorea</taxon>
        <taxon>Rhabditida</taxon>
        <taxon>Rhabditina</taxon>
        <taxon>Rhabditomorpha</taxon>
        <taxon>Strongyloidea</taxon>
        <taxon>Strongylidae</taxon>
        <taxon>Cylicocyclus</taxon>
    </lineage>
</organism>
<evidence type="ECO:0000313" key="3">
    <source>
        <dbReference type="Proteomes" id="UP001176961"/>
    </source>
</evidence>
<sequence>MPDGIDNGVRYAALYEQKGLDPTEIEANKQLLANAKESVEEMISNEVQKELETVQVSKSDSNANEAGLNPLSMNGTNGAGEVVDTTPPEDMGNLAALTQVFNMF</sequence>
<feature type="compositionally biased region" description="Polar residues" evidence="1">
    <location>
        <begin position="55"/>
        <end position="64"/>
    </location>
</feature>
<protein>
    <submittedName>
        <fullName evidence="2">Uncharacterized protein</fullName>
    </submittedName>
</protein>
<name>A0AA36GYM9_CYLNA</name>
<dbReference type="Proteomes" id="UP001176961">
    <property type="component" value="Unassembled WGS sequence"/>
</dbReference>
<keyword evidence="3" id="KW-1185">Reference proteome</keyword>
<evidence type="ECO:0000313" key="2">
    <source>
        <dbReference type="EMBL" id="CAJ0600763.1"/>
    </source>
</evidence>
<comment type="caution">
    <text evidence="2">The sequence shown here is derived from an EMBL/GenBank/DDBJ whole genome shotgun (WGS) entry which is preliminary data.</text>
</comment>
<evidence type="ECO:0000256" key="1">
    <source>
        <dbReference type="SAM" id="MobiDB-lite"/>
    </source>
</evidence>
<gene>
    <name evidence="2" type="ORF">CYNAS_LOCUS12746</name>
</gene>
<feature type="region of interest" description="Disordered" evidence="1">
    <location>
        <begin position="55"/>
        <end position="90"/>
    </location>
</feature>
<dbReference type="EMBL" id="CATQJL010000286">
    <property type="protein sequence ID" value="CAJ0600763.1"/>
    <property type="molecule type" value="Genomic_DNA"/>
</dbReference>
<accession>A0AA36GYM9</accession>
<proteinExistence type="predicted"/>
<reference evidence="2" key="1">
    <citation type="submission" date="2023-07" db="EMBL/GenBank/DDBJ databases">
        <authorList>
            <consortium name="CYATHOMIX"/>
        </authorList>
    </citation>
    <scope>NUCLEOTIDE SEQUENCE</scope>
    <source>
        <strain evidence="2">N/A</strain>
    </source>
</reference>
<dbReference type="AlphaFoldDB" id="A0AA36GYM9"/>